<keyword evidence="4 5" id="KW-0472">Membrane</keyword>
<evidence type="ECO:0000313" key="6">
    <source>
        <dbReference type="EMBL" id="PZN73494.1"/>
    </source>
</evidence>
<name>A0A2W4SKX5_9GAMM</name>
<keyword evidence="2 5" id="KW-0812">Transmembrane</keyword>
<evidence type="ECO:0000256" key="4">
    <source>
        <dbReference type="ARBA" id="ARBA00023136"/>
    </source>
</evidence>
<dbReference type="AlphaFoldDB" id="A0A2W4SKX5"/>
<feature type="non-terminal residue" evidence="6">
    <location>
        <position position="119"/>
    </location>
</feature>
<dbReference type="EMBL" id="QJPH01000456">
    <property type="protein sequence ID" value="PZN73494.1"/>
    <property type="molecule type" value="Genomic_DNA"/>
</dbReference>
<evidence type="ECO:0000256" key="2">
    <source>
        <dbReference type="ARBA" id="ARBA00022692"/>
    </source>
</evidence>
<sequence length="119" mass="13641">MAKQVSGKPYLREVSTTQWYLRNEIYLRYIARELTCVFIGIYTVILLVGIWRLSQGQVAYEAFLQALRSPMSIVFHLVALAFSVYHSVTWFNLTPKAMPIQIGEQFVPDNVIIGAHYLG</sequence>
<dbReference type="Gene3D" id="1.20.1300.10">
    <property type="entry name" value="Fumarate reductase/succinate dehydrogenase, transmembrane subunit"/>
    <property type="match status" value="1"/>
</dbReference>
<evidence type="ECO:0000256" key="3">
    <source>
        <dbReference type="ARBA" id="ARBA00022989"/>
    </source>
</evidence>
<dbReference type="SUPFAM" id="SSF81343">
    <property type="entry name" value="Fumarate reductase respiratory complex transmembrane subunits"/>
    <property type="match status" value="1"/>
</dbReference>
<accession>A0A2W4SKX5</accession>
<protein>
    <submittedName>
        <fullName evidence="6">Fumarate reductase subunit C</fullName>
    </submittedName>
</protein>
<gene>
    <name evidence="6" type="ORF">DM484_22665</name>
</gene>
<feature type="transmembrane region" description="Helical" evidence="5">
    <location>
        <begin position="73"/>
        <end position="93"/>
    </location>
</feature>
<reference evidence="6 7" key="1">
    <citation type="journal article" date="2018" name="Aquat. Microb. Ecol.">
        <title>Gammaproteobacterial methanotrophs dominate.</title>
        <authorList>
            <person name="Rissanen A.J."/>
            <person name="Saarenheimo J."/>
            <person name="Tiirola M."/>
            <person name="Peura S."/>
            <person name="Aalto S.L."/>
            <person name="Karvinen A."/>
            <person name="Nykanen H."/>
        </authorList>
    </citation>
    <scope>NUCLEOTIDE SEQUENCE [LARGE SCALE GENOMIC DNA]</scope>
    <source>
        <strain evidence="6">AMbin10</strain>
    </source>
</reference>
<evidence type="ECO:0000256" key="5">
    <source>
        <dbReference type="SAM" id="Phobius"/>
    </source>
</evidence>
<dbReference type="InterPro" id="IPR003510">
    <property type="entry name" value="Fumarate_red_C"/>
</dbReference>
<dbReference type="Proteomes" id="UP000249396">
    <property type="component" value="Unassembled WGS sequence"/>
</dbReference>
<feature type="transmembrane region" description="Helical" evidence="5">
    <location>
        <begin position="34"/>
        <end position="53"/>
    </location>
</feature>
<organism evidence="6 7">
    <name type="scientific">Candidatus Methylumidiphilus alinenensis</name>
    <dbReference type="NCBI Taxonomy" id="2202197"/>
    <lineage>
        <taxon>Bacteria</taxon>
        <taxon>Pseudomonadati</taxon>
        <taxon>Pseudomonadota</taxon>
        <taxon>Gammaproteobacteria</taxon>
        <taxon>Methylococcales</taxon>
        <taxon>Candidatus Methylumidiphilus</taxon>
    </lineage>
</organism>
<dbReference type="GO" id="GO:0016020">
    <property type="term" value="C:membrane"/>
    <property type="evidence" value="ECO:0007669"/>
    <property type="project" value="InterPro"/>
</dbReference>
<evidence type="ECO:0000256" key="1">
    <source>
        <dbReference type="ARBA" id="ARBA00022475"/>
    </source>
</evidence>
<dbReference type="Pfam" id="PF02300">
    <property type="entry name" value="Fumarate_red_C"/>
    <property type="match status" value="1"/>
</dbReference>
<keyword evidence="1" id="KW-1003">Cell membrane</keyword>
<dbReference type="InterPro" id="IPR034804">
    <property type="entry name" value="SQR/QFR_C/D"/>
</dbReference>
<keyword evidence="3 5" id="KW-1133">Transmembrane helix</keyword>
<proteinExistence type="predicted"/>
<evidence type="ECO:0000313" key="7">
    <source>
        <dbReference type="Proteomes" id="UP000249396"/>
    </source>
</evidence>
<comment type="caution">
    <text evidence="6">The sequence shown here is derived from an EMBL/GenBank/DDBJ whole genome shotgun (WGS) entry which is preliminary data.</text>
</comment>